<dbReference type="AlphaFoldDB" id="A0A931C8R1"/>
<keyword evidence="2" id="KW-1185">Reference proteome</keyword>
<sequence>MAAGFTDRELSELARIFPLARATPLTLVRLGFDRDTLPNIQAVDNAFEYWLLINEKICTGEVAGGREAVLRAAGKRAPYNEVLFGAEPPGVWQVLFLGSSPPGLDPLQFDGEFRRLVDAGPHLRPDYRPIATVRDVSELRDGKYHLLHLACHARADELFFTDRSGRTLVVRAGDLADLIRPGRLRGIVLNACTSEAAATILRAVADVTVAHRDELVDEDAGLWAGYLYDALGRTRDLAGAADLARRELIVEHGDKRAMAEGVVVVLGSTT</sequence>
<evidence type="ECO:0008006" key="3">
    <source>
        <dbReference type="Google" id="ProtNLM"/>
    </source>
</evidence>
<accession>A0A931C8R1</accession>
<comment type="caution">
    <text evidence="1">The sequence shown here is derived from an EMBL/GenBank/DDBJ whole genome shotgun (WGS) entry which is preliminary data.</text>
</comment>
<proteinExistence type="predicted"/>
<evidence type="ECO:0000313" key="2">
    <source>
        <dbReference type="Proteomes" id="UP000598146"/>
    </source>
</evidence>
<protein>
    <recommendedName>
        <fullName evidence="3">CHAT domain-containing protein</fullName>
    </recommendedName>
</protein>
<dbReference type="EMBL" id="JADQTO010000005">
    <property type="protein sequence ID" value="MBG0562568.1"/>
    <property type="molecule type" value="Genomic_DNA"/>
</dbReference>
<dbReference type="Proteomes" id="UP000598146">
    <property type="component" value="Unassembled WGS sequence"/>
</dbReference>
<gene>
    <name evidence="1" type="ORF">I4J89_13970</name>
</gene>
<evidence type="ECO:0000313" key="1">
    <source>
        <dbReference type="EMBL" id="MBG0562568.1"/>
    </source>
</evidence>
<name>A0A931C8R1_9ACTN</name>
<organism evidence="1 2">
    <name type="scientific">Actinoplanes aureus</name>
    <dbReference type="NCBI Taxonomy" id="2792083"/>
    <lineage>
        <taxon>Bacteria</taxon>
        <taxon>Bacillati</taxon>
        <taxon>Actinomycetota</taxon>
        <taxon>Actinomycetes</taxon>
        <taxon>Micromonosporales</taxon>
        <taxon>Micromonosporaceae</taxon>
        <taxon>Actinoplanes</taxon>
    </lineage>
</organism>
<dbReference type="RefSeq" id="WP_196414330.1">
    <property type="nucleotide sequence ID" value="NZ_JADQTO010000005.1"/>
</dbReference>
<reference evidence="1" key="1">
    <citation type="submission" date="2020-11" db="EMBL/GenBank/DDBJ databases">
        <title>Isolation and identification of active actinomycetes.</title>
        <authorList>
            <person name="Sun X."/>
        </authorList>
    </citation>
    <scope>NUCLEOTIDE SEQUENCE</scope>
    <source>
        <strain evidence="1">NEAU-A11</strain>
    </source>
</reference>